<keyword evidence="6" id="KW-1185">Reference proteome</keyword>
<evidence type="ECO:0000256" key="3">
    <source>
        <dbReference type="ARBA" id="ARBA00022729"/>
    </source>
</evidence>
<comment type="caution">
    <text evidence="5">The sequence shown here is derived from an EMBL/GenBank/DDBJ whole genome shotgun (WGS) entry which is preliminary data.</text>
</comment>
<feature type="chain" id="PRO_5045337783" evidence="4">
    <location>
        <begin position="23"/>
        <end position="264"/>
    </location>
</feature>
<dbReference type="EMBL" id="JBHSCW010000010">
    <property type="protein sequence ID" value="MFC4353070.1"/>
    <property type="molecule type" value="Genomic_DNA"/>
</dbReference>
<dbReference type="RefSeq" id="WP_382423444.1">
    <property type="nucleotide sequence ID" value="NZ_JBHSCW010000010.1"/>
</dbReference>
<evidence type="ECO:0000256" key="1">
    <source>
        <dbReference type="ARBA" id="ARBA00009175"/>
    </source>
</evidence>
<gene>
    <name evidence="5" type="ORF">ACFOW6_16090</name>
</gene>
<dbReference type="Gene3D" id="3.40.190.10">
    <property type="entry name" value="Periplasmic binding protein-like II"/>
    <property type="match status" value="2"/>
</dbReference>
<evidence type="ECO:0000256" key="2">
    <source>
        <dbReference type="ARBA" id="ARBA00022723"/>
    </source>
</evidence>
<protein>
    <submittedName>
        <fullName evidence="5">Molybdate ABC transporter substrate-binding protein</fullName>
    </submittedName>
</protein>
<dbReference type="Pfam" id="PF13531">
    <property type="entry name" value="SBP_bac_11"/>
    <property type="match status" value="1"/>
</dbReference>
<dbReference type="NCBIfam" id="NF002917">
    <property type="entry name" value="PRK03537.1-3"/>
    <property type="match status" value="1"/>
</dbReference>
<sequence>MNRLTTLFAAMAFGLAATPAAAEPVKLLAAGSLRAALSEASEAFTTAEGTEVIHDFAPSGLLRERIMEGEAADVFASANMKHPQAIADERGGEVVAFARNRLCAIAQPDLEVTSDNLLDVMLRADVRVGTSTPKADPSGDYAFALFDKAEALQDGAAEKLKEKSLQLTGGPDSPKPDTPRSVYGWVMEEERADLFLTYCTNAVLAAGEVPELRIIDIPDALNVGATYGLLVLRDSEAARSLARFILAPEGQAILERYGFAPPPG</sequence>
<dbReference type="SUPFAM" id="SSF53850">
    <property type="entry name" value="Periplasmic binding protein-like II"/>
    <property type="match status" value="1"/>
</dbReference>
<evidence type="ECO:0000313" key="6">
    <source>
        <dbReference type="Proteomes" id="UP001595799"/>
    </source>
</evidence>
<evidence type="ECO:0000313" key="5">
    <source>
        <dbReference type="EMBL" id="MFC4353070.1"/>
    </source>
</evidence>
<dbReference type="InterPro" id="IPR050682">
    <property type="entry name" value="ModA/WtpA"/>
</dbReference>
<reference evidence="6" key="1">
    <citation type="journal article" date="2019" name="Int. J. Syst. Evol. Microbiol.">
        <title>The Global Catalogue of Microorganisms (GCM) 10K type strain sequencing project: providing services to taxonomists for standard genome sequencing and annotation.</title>
        <authorList>
            <consortium name="The Broad Institute Genomics Platform"/>
            <consortium name="The Broad Institute Genome Sequencing Center for Infectious Disease"/>
            <person name="Wu L."/>
            <person name="Ma J."/>
        </authorList>
    </citation>
    <scope>NUCLEOTIDE SEQUENCE [LARGE SCALE GENOMIC DNA]</scope>
    <source>
        <strain evidence="6">CECT 8472</strain>
    </source>
</reference>
<keyword evidence="2" id="KW-0479">Metal-binding</keyword>
<dbReference type="InterPro" id="IPR005950">
    <property type="entry name" value="ModA"/>
</dbReference>
<evidence type="ECO:0000256" key="4">
    <source>
        <dbReference type="SAM" id="SignalP"/>
    </source>
</evidence>
<keyword evidence="3 4" id="KW-0732">Signal</keyword>
<dbReference type="NCBIfam" id="TIGR01256">
    <property type="entry name" value="modA"/>
    <property type="match status" value="1"/>
</dbReference>
<dbReference type="PANTHER" id="PTHR30632">
    <property type="entry name" value="MOLYBDATE-BINDING PERIPLASMIC PROTEIN"/>
    <property type="match status" value="1"/>
</dbReference>
<name>A0ABV8UQ59_9PROT</name>
<dbReference type="PANTHER" id="PTHR30632:SF0">
    <property type="entry name" value="SULFATE-BINDING PROTEIN"/>
    <property type="match status" value="1"/>
</dbReference>
<feature type="signal peptide" evidence="4">
    <location>
        <begin position="1"/>
        <end position="22"/>
    </location>
</feature>
<organism evidence="5 6">
    <name type="scientific">Fodinicurvata halophila</name>
    <dbReference type="NCBI Taxonomy" id="1419723"/>
    <lineage>
        <taxon>Bacteria</taxon>
        <taxon>Pseudomonadati</taxon>
        <taxon>Pseudomonadota</taxon>
        <taxon>Alphaproteobacteria</taxon>
        <taxon>Rhodospirillales</taxon>
        <taxon>Rhodovibrionaceae</taxon>
        <taxon>Fodinicurvata</taxon>
    </lineage>
</organism>
<dbReference type="Proteomes" id="UP001595799">
    <property type="component" value="Unassembled WGS sequence"/>
</dbReference>
<comment type="similarity">
    <text evidence="1">Belongs to the bacterial solute-binding protein ModA family.</text>
</comment>
<proteinExistence type="inferred from homology"/>
<accession>A0ABV8UQ59</accession>